<sequence>MGVYARGAGACLSSERIRGSTEPPTPRMKSLPCILQIDCAMFHVPFCCGEYLGEVAFLGLICDVWPAGIKGGRRRQVLHHEGAHSCWGFRNPPSAFDSQLPQAPC</sequence>
<dbReference type="AlphaFoldDB" id="A0A0A9DD60"/>
<organism evidence="1">
    <name type="scientific">Arundo donax</name>
    <name type="common">Giant reed</name>
    <name type="synonym">Donax arundinaceus</name>
    <dbReference type="NCBI Taxonomy" id="35708"/>
    <lineage>
        <taxon>Eukaryota</taxon>
        <taxon>Viridiplantae</taxon>
        <taxon>Streptophyta</taxon>
        <taxon>Embryophyta</taxon>
        <taxon>Tracheophyta</taxon>
        <taxon>Spermatophyta</taxon>
        <taxon>Magnoliopsida</taxon>
        <taxon>Liliopsida</taxon>
        <taxon>Poales</taxon>
        <taxon>Poaceae</taxon>
        <taxon>PACMAD clade</taxon>
        <taxon>Arundinoideae</taxon>
        <taxon>Arundineae</taxon>
        <taxon>Arundo</taxon>
    </lineage>
</organism>
<dbReference type="EMBL" id="GBRH01211366">
    <property type="protein sequence ID" value="JAD86529.1"/>
    <property type="molecule type" value="Transcribed_RNA"/>
</dbReference>
<reference evidence="1" key="2">
    <citation type="journal article" date="2015" name="Data Brief">
        <title>Shoot transcriptome of the giant reed, Arundo donax.</title>
        <authorList>
            <person name="Barrero R.A."/>
            <person name="Guerrero F.D."/>
            <person name="Moolhuijzen P."/>
            <person name="Goolsby J.A."/>
            <person name="Tidwell J."/>
            <person name="Bellgard S.E."/>
            <person name="Bellgard M.I."/>
        </authorList>
    </citation>
    <scope>NUCLEOTIDE SEQUENCE</scope>
    <source>
        <tissue evidence="1">Shoot tissue taken approximately 20 cm above the soil surface</tissue>
    </source>
</reference>
<protein>
    <submittedName>
        <fullName evidence="1">Uncharacterized protein</fullName>
    </submittedName>
</protein>
<accession>A0A0A9DD60</accession>
<name>A0A0A9DD60_ARUDO</name>
<proteinExistence type="predicted"/>
<reference evidence="1" key="1">
    <citation type="submission" date="2014-09" db="EMBL/GenBank/DDBJ databases">
        <authorList>
            <person name="Magalhaes I.L.F."/>
            <person name="Oliveira U."/>
            <person name="Santos F.R."/>
            <person name="Vidigal T.H.D.A."/>
            <person name="Brescovit A.D."/>
            <person name="Santos A.J."/>
        </authorList>
    </citation>
    <scope>NUCLEOTIDE SEQUENCE</scope>
    <source>
        <tissue evidence="1">Shoot tissue taken approximately 20 cm above the soil surface</tissue>
    </source>
</reference>
<evidence type="ECO:0000313" key="1">
    <source>
        <dbReference type="EMBL" id="JAD86529.1"/>
    </source>
</evidence>